<dbReference type="OrthoDB" id="9803432at2"/>
<evidence type="ECO:0000256" key="2">
    <source>
        <dbReference type="ARBA" id="ARBA00022840"/>
    </source>
</evidence>
<dbReference type="Gene3D" id="3.40.50.300">
    <property type="entry name" value="P-loop containing nucleotide triphosphate hydrolases"/>
    <property type="match status" value="2"/>
</dbReference>
<keyword evidence="3" id="KW-0378">Hydrolase</keyword>
<dbReference type="EMBL" id="QRPK01000005">
    <property type="protein sequence ID" value="RHM14988.1"/>
    <property type="molecule type" value="Genomic_DNA"/>
</dbReference>
<organism evidence="9 10">
    <name type="scientific">Amedibacillus dolichus</name>
    <dbReference type="NCBI Taxonomy" id="31971"/>
    <lineage>
        <taxon>Bacteria</taxon>
        <taxon>Bacillati</taxon>
        <taxon>Bacillota</taxon>
        <taxon>Erysipelotrichia</taxon>
        <taxon>Erysipelotrichales</taxon>
        <taxon>Erysipelotrichaceae</taxon>
        <taxon>Amedibacillus</taxon>
    </lineage>
</organism>
<dbReference type="AlphaFoldDB" id="A0A415PQL3"/>
<dbReference type="CDD" id="cd17933">
    <property type="entry name" value="DEXSc_RecD-like"/>
    <property type="match status" value="1"/>
</dbReference>
<evidence type="ECO:0000313" key="10">
    <source>
        <dbReference type="Proteomes" id="UP000284868"/>
    </source>
</evidence>
<evidence type="ECO:0000259" key="6">
    <source>
        <dbReference type="Pfam" id="PF18335"/>
    </source>
</evidence>
<gene>
    <name evidence="3" type="primary">recD2</name>
    <name evidence="9" type="ORF">DWZ83_02080</name>
    <name evidence="8" type="ORF">KHZ85_07215</name>
</gene>
<dbReference type="InterPro" id="IPR041451">
    <property type="entry name" value="RecD2_SH13"/>
</dbReference>
<dbReference type="InterPro" id="IPR027417">
    <property type="entry name" value="P-loop_NTPase"/>
</dbReference>
<dbReference type="GO" id="GO:0016787">
    <property type="term" value="F:hydrolase activity"/>
    <property type="evidence" value="ECO:0007669"/>
    <property type="project" value="UniProtKB-KW"/>
</dbReference>
<dbReference type="InterPro" id="IPR029493">
    <property type="entry name" value="RecD2-like_HHH"/>
</dbReference>
<dbReference type="Proteomes" id="UP000753219">
    <property type="component" value="Unassembled WGS sequence"/>
</dbReference>
<comment type="function">
    <text evidence="3">DNA-dependent ATPase and ATP-dependent 5'-3' DNA helicase. Has no activity on blunt DNA or DNA with 3'-overhangs, requires at least 10 bases of 5'-ssDNA for helicase activity.</text>
</comment>
<dbReference type="PANTHER" id="PTHR43788">
    <property type="entry name" value="DNA2/NAM7 HELICASE FAMILY MEMBER"/>
    <property type="match status" value="1"/>
</dbReference>
<evidence type="ECO:0000256" key="3">
    <source>
        <dbReference type="HAMAP-Rule" id="MF_01488"/>
    </source>
</evidence>
<feature type="binding site" evidence="3">
    <location>
        <begin position="345"/>
        <end position="349"/>
    </location>
    <ligand>
        <name>ATP</name>
        <dbReference type="ChEBI" id="CHEBI:30616"/>
    </ligand>
</feature>
<dbReference type="InterPro" id="IPR027785">
    <property type="entry name" value="UvrD-like_helicase_C"/>
</dbReference>
<dbReference type="Pfam" id="PF18335">
    <property type="entry name" value="SH3_13"/>
    <property type="match status" value="1"/>
</dbReference>
<comment type="similarity">
    <text evidence="3">Belongs to the RecD family. RecD2 subfamily.</text>
</comment>
<name>A0A415PQL3_9FIRM</name>
<reference evidence="8" key="2">
    <citation type="submission" date="2021-02" db="EMBL/GenBank/DDBJ databases">
        <title>Infant gut strain persistence is associated with maternal origin, phylogeny, and functional potential including surface adhesion and iron acquisition.</title>
        <authorList>
            <person name="Lou Y.C."/>
        </authorList>
    </citation>
    <scope>NUCLEOTIDE SEQUENCE</scope>
    <source>
        <strain evidence="8">L3_108_103G1_dasL3_108_103G1_concoct_2</strain>
    </source>
</reference>
<dbReference type="EMBL" id="JAGZMZ010000017">
    <property type="protein sequence ID" value="MBS4884539.1"/>
    <property type="molecule type" value="Genomic_DNA"/>
</dbReference>
<dbReference type="GO" id="GO:0043139">
    <property type="term" value="F:5'-3' DNA helicase activity"/>
    <property type="evidence" value="ECO:0007669"/>
    <property type="project" value="UniProtKB-UniRule"/>
</dbReference>
<dbReference type="GO" id="GO:0003677">
    <property type="term" value="F:DNA binding"/>
    <property type="evidence" value="ECO:0007669"/>
    <property type="project" value="UniProtKB-UniRule"/>
</dbReference>
<evidence type="ECO:0000313" key="8">
    <source>
        <dbReference type="EMBL" id="MBS4884539.1"/>
    </source>
</evidence>
<dbReference type="SUPFAM" id="SSF52540">
    <property type="entry name" value="P-loop containing nucleoside triphosphate hydrolases"/>
    <property type="match status" value="1"/>
</dbReference>
<comment type="caution">
    <text evidence="9">The sequence shown here is derived from an EMBL/GenBank/DDBJ whole genome shotgun (WGS) entry which is preliminary data.</text>
</comment>
<dbReference type="CDD" id="cd18809">
    <property type="entry name" value="SF1_C_RecD"/>
    <property type="match status" value="1"/>
</dbReference>
<dbReference type="GO" id="GO:0017116">
    <property type="term" value="F:single-stranded DNA helicase activity"/>
    <property type="evidence" value="ECO:0007669"/>
    <property type="project" value="TreeGrafter"/>
</dbReference>
<comment type="catalytic activity">
    <reaction evidence="3">
        <text>ATP + H2O = ADP + phosphate + H(+)</text>
        <dbReference type="Rhea" id="RHEA:13065"/>
        <dbReference type="ChEBI" id="CHEBI:15377"/>
        <dbReference type="ChEBI" id="CHEBI:15378"/>
        <dbReference type="ChEBI" id="CHEBI:30616"/>
        <dbReference type="ChEBI" id="CHEBI:43474"/>
        <dbReference type="ChEBI" id="CHEBI:456216"/>
        <dbReference type="EC" id="5.6.2.3"/>
    </reaction>
</comment>
<dbReference type="HAMAP" id="MF_01488">
    <property type="entry name" value="RecD2"/>
    <property type="match status" value="1"/>
</dbReference>
<dbReference type="Gene3D" id="1.10.10.2220">
    <property type="match status" value="1"/>
</dbReference>
<evidence type="ECO:0000259" key="4">
    <source>
        <dbReference type="Pfam" id="PF13538"/>
    </source>
</evidence>
<protein>
    <recommendedName>
        <fullName evidence="3">ATP-dependent RecD2 DNA helicase</fullName>
        <ecNumber evidence="3">5.6.2.3</ecNumber>
    </recommendedName>
    <alternativeName>
        <fullName evidence="3">DNA 5'-3' helicase subunit RecD2</fullName>
    </alternativeName>
</protein>
<dbReference type="InterPro" id="IPR006345">
    <property type="entry name" value="RecD2"/>
</dbReference>
<dbReference type="GO" id="GO:0009338">
    <property type="term" value="C:exodeoxyribonuclease V complex"/>
    <property type="evidence" value="ECO:0007669"/>
    <property type="project" value="TreeGrafter"/>
</dbReference>
<accession>A0A415PQL3</accession>
<evidence type="ECO:0000259" key="5">
    <source>
        <dbReference type="Pfam" id="PF14490"/>
    </source>
</evidence>
<proteinExistence type="inferred from homology"/>
<keyword evidence="3 9" id="KW-0347">Helicase</keyword>
<keyword evidence="1 3" id="KW-0547">Nucleotide-binding</keyword>
<keyword evidence="10" id="KW-1185">Reference proteome</keyword>
<feature type="domain" description="ATP-dependent RecD2 DNA helicase OB-fold" evidence="7">
    <location>
        <begin position="6"/>
        <end position="79"/>
    </location>
</feature>
<keyword evidence="2 3" id="KW-0067">ATP-binding</keyword>
<dbReference type="PANTHER" id="PTHR43788:SF6">
    <property type="entry name" value="DNA HELICASE B"/>
    <property type="match status" value="1"/>
</dbReference>
<dbReference type="Gene3D" id="2.30.30.940">
    <property type="match status" value="1"/>
</dbReference>
<dbReference type="Pfam" id="PF23139">
    <property type="entry name" value="OB_YrrC"/>
    <property type="match status" value="1"/>
</dbReference>
<evidence type="ECO:0000313" key="9">
    <source>
        <dbReference type="EMBL" id="RHM14988.1"/>
    </source>
</evidence>
<dbReference type="InterPro" id="IPR055446">
    <property type="entry name" value="RecD2_N_OB"/>
</dbReference>
<evidence type="ECO:0000256" key="1">
    <source>
        <dbReference type="ARBA" id="ARBA00022741"/>
    </source>
</evidence>
<sequence>MNGETVLKAKHLHTIFRNAENGYSVAKFVTYDTNEEDFTATGYFHELQEDVIYVLHGAYVEHYRYGMQFQVASYERMQPNDEESLIRYFSSSLFSGIGKKSAQDIVMTLGEEAITKIKQDPNVLLEVKSLNFKKRESIIRGINEHDEEEDSIVFFTKCGLSVRNIVKLEAAYGEQAVAIVKENPYRMVTDIDGIGFATADKLAANLSFEKDHPYRIKAAVLSNVMELCMSSGDSYTTRIAIQRRMQKLFGNEIELESYLEQLEMERLLIREDERIYHHTQYDAEKGIAVFLNEFAYTQETIDENELDSKLNALKERYHISYDSIQREAIRSFFNTPLSIITGGPGTGKTTIVQGILALAKIFLPNERIALCAPTGRAAKRLAEVCDYPAMTLHSLLRWDLETNTFQANAQEPLPYEVVIIDEFSMVDAWLFYHLAMACANVKKLLLIGDEDQLPSVGCGCVLRDILAANIIKTTRLHKIFRQHEGSDVITLAHQVKEGYEDIIDDAKDVAFFPAESHEIKDMVLKIVQNAFEKGFSDTDVQVLAPMYGGVAGIDALNIALQKMINPADGYKKEVKVGYRIFREHDKVLQLKNQPDDGVYNGDIGTILEIISADEDIHHQHCIIADFDGVLVEYRGEAIYHLTHAYCISIHKAQGSEYPIVVLPIVADYRYMLQKRLVYTAITRAKKSLVLLGNREVFRRSLESNEHHTRKTTLLSRILAYNE</sequence>
<dbReference type="GO" id="GO:0005524">
    <property type="term" value="F:ATP binding"/>
    <property type="evidence" value="ECO:0007669"/>
    <property type="project" value="UniProtKB-UniRule"/>
</dbReference>
<dbReference type="Proteomes" id="UP000284868">
    <property type="component" value="Unassembled WGS sequence"/>
</dbReference>
<dbReference type="Pfam" id="PF13245">
    <property type="entry name" value="AAA_19"/>
    <property type="match status" value="1"/>
</dbReference>
<feature type="domain" description="UvrD-like helicase C-terminal" evidence="4">
    <location>
        <begin position="643"/>
        <end position="691"/>
    </location>
</feature>
<dbReference type="Pfam" id="PF14490">
    <property type="entry name" value="HHH_RecD2"/>
    <property type="match status" value="1"/>
</dbReference>
<dbReference type="RefSeq" id="WP_118365284.1">
    <property type="nucleotide sequence ID" value="NZ_JAGZMZ010000017.1"/>
</dbReference>
<keyword evidence="3" id="KW-0413">Isomerase</keyword>
<reference evidence="9 10" key="1">
    <citation type="submission" date="2018-08" db="EMBL/GenBank/DDBJ databases">
        <title>A genome reference for cultivated species of the human gut microbiota.</title>
        <authorList>
            <person name="Zou Y."/>
            <person name="Xue W."/>
            <person name="Luo G."/>
        </authorList>
    </citation>
    <scope>NUCLEOTIDE SEQUENCE [LARGE SCALE GENOMIC DNA]</scope>
    <source>
        <strain evidence="9 10">AF35-6BH</strain>
    </source>
</reference>
<dbReference type="NCBIfam" id="TIGR01448">
    <property type="entry name" value="recD_rel"/>
    <property type="match status" value="1"/>
</dbReference>
<dbReference type="Pfam" id="PF13538">
    <property type="entry name" value="UvrD_C_2"/>
    <property type="match status" value="1"/>
</dbReference>
<dbReference type="InterPro" id="IPR050534">
    <property type="entry name" value="Coronavir_polyprotein_1ab"/>
</dbReference>
<feature type="domain" description="ATP-dependent RecD2 DNA helicase-like helix-hairpin-helix" evidence="5">
    <location>
        <begin position="144"/>
        <end position="235"/>
    </location>
</feature>
<dbReference type="EC" id="5.6.2.3" evidence="3"/>
<evidence type="ECO:0000259" key="7">
    <source>
        <dbReference type="Pfam" id="PF23139"/>
    </source>
</evidence>
<dbReference type="GO" id="GO:0006310">
    <property type="term" value="P:DNA recombination"/>
    <property type="evidence" value="ECO:0007669"/>
    <property type="project" value="InterPro"/>
</dbReference>
<feature type="domain" description="ATP-dependent RecD2 DNA helicase SH3" evidence="6">
    <location>
        <begin position="556"/>
        <end position="615"/>
    </location>
</feature>
<keyword evidence="3" id="KW-0238">DNA-binding</keyword>